<keyword evidence="2" id="KW-1185">Reference proteome</keyword>
<dbReference type="Proteomes" id="UP001527866">
    <property type="component" value="Unassembled WGS sequence"/>
</dbReference>
<dbReference type="EMBL" id="JAQFWQ010000030">
    <property type="protein sequence ID" value="MDA2811495.1"/>
    <property type="molecule type" value="Genomic_DNA"/>
</dbReference>
<proteinExistence type="predicted"/>
<name>A0ABT4U3I6_9ACTN</name>
<dbReference type="RefSeq" id="WP_270685947.1">
    <property type="nucleotide sequence ID" value="NZ_JAQFWQ010000030.1"/>
</dbReference>
<comment type="caution">
    <text evidence="1">The sequence shown here is derived from an EMBL/GenBank/DDBJ whole genome shotgun (WGS) entry which is preliminary data.</text>
</comment>
<gene>
    <name evidence="1" type="ORF">O4J56_12710</name>
</gene>
<organism evidence="1 2">
    <name type="scientific">Nocardiopsis endophytica</name>
    <dbReference type="NCBI Taxonomy" id="3018445"/>
    <lineage>
        <taxon>Bacteria</taxon>
        <taxon>Bacillati</taxon>
        <taxon>Actinomycetota</taxon>
        <taxon>Actinomycetes</taxon>
        <taxon>Streptosporangiales</taxon>
        <taxon>Nocardiopsidaceae</taxon>
        <taxon>Nocardiopsis</taxon>
    </lineage>
</organism>
<evidence type="ECO:0000313" key="2">
    <source>
        <dbReference type="Proteomes" id="UP001527866"/>
    </source>
</evidence>
<sequence length="385" mass="42129">MALFRRRRSPASDSAVTIDAFWAAWPGLRSALASAVDAGEPVPEEAAARLTELVQGIHPALGWDVGRAPEPAEPELEGLDAPLDADPEDLLRRLAEQDEAAAAPAPDYALTLRPGPDDEARVLSERWSRAAPEEPEWVFRPAVPADHRALAGGLDWNGHELDLSHATVELRVDQRRGRIDAGVYHPDFMFLPEEDRAGVAEHVVLLAVGEDDRVRAVGEVRPLVEKPLDPLPPTAVPSVVEQLTGGSGGSWVSFRARVPLRGVIEVQARHPLRRRDFPAFTLLARVELAYTDADDERQPTAEAAAEMDAFSQRLQRVAGGDGALFGQETSAGKRRLYLYLDPESGVMGPLEEAARRWPHGASVGSSMDPEWRFIGALTQPIRRRR</sequence>
<reference evidence="1 2" key="1">
    <citation type="submission" date="2023-01" db="EMBL/GenBank/DDBJ databases">
        <title>Draft genome sequence of Nocardiopsis sp. RSe5-2 isolated from halophytes.</title>
        <authorList>
            <person name="Duangmal K."/>
            <person name="Chantavorakit T."/>
        </authorList>
    </citation>
    <scope>NUCLEOTIDE SEQUENCE [LARGE SCALE GENOMIC DNA]</scope>
    <source>
        <strain evidence="1 2">RSe5-2</strain>
    </source>
</reference>
<accession>A0ABT4U3I6</accession>
<evidence type="ECO:0000313" key="1">
    <source>
        <dbReference type="EMBL" id="MDA2811495.1"/>
    </source>
</evidence>
<protein>
    <submittedName>
        <fullName evidence="1">DUF695 domain-containing protein</fullName>
    </submittedName>
</protein>